<dbReference type="RefSeq" id="WP_041062103.1">
    <property type="nucleotide sequence ID" value="NZ_JXAL01000014.1"/>
</dbReference>
<accession>A0ABR5A526</accession>
<organism evidence="1 2">
    <name type="scientific">Cohnella kolymensis</name>
    <dbReference type="NCBI Taxonomy" id="1590652"/>
    <lineage>
        <taxon>Bacteria</taxon>
        <taxon>Bacillati</taxon>
        <taxon>Bacillota</taxon>
        <taxon>Bacilli</taxon>
        <taxon>Bacillales</taxon>
        <taxon>Paenibacillaceae</taxon>
        <taxon>Cohnella</taxon>
    </lineage>
</organism>
<gene>
    <name evidence="1" type="ORF">SD71_09155</name>
</gene>
<keyword evidence="2" id="KW-1185">Reference proteome</keyword>
<sequence>MGKYSLKKMALIACALLLIFIVGCESVGGRNINQLILKQLEVEKLEQSQFIEVDIDYNENQLNEEDAKTAQMMKWFEKTSLEITHSKIDGKGSMWVKGVFTFSKGSIPFTLHADSKTVRLDVEGVSRPLILDIHSVMRSPLPGLMPPVHNAGAQDALVKSARQLIRNVAPYFVNALPNPPVISVEPATENVNGVSTSLTKVHAELNGEQLGELIPIYLDRLIQDKEGFRSMLRTVVQWAMDLPPEMKEIFDTGFEEEKNIEAYVDEGMAELWPMLEDAQKELKDMRQDDEWKEIFDKGITLTTDLYFDDQMYLRKSAMQLKIAPAAFAREDFPVRQITVRTRGEMWNVNGDVAVPAVDVPANALNFEEMGSMQPFKILGMMDKQSVIYNILKNDLQVDDQSFTLSSEWGVPFYQDKKGVAYVPIRSTMDEFGVALSTSARKGEIRFYDEATGQKFLFLIGSQKAFVDGKAVKLSYKVTVDKHFTYIAAPDLFRLLKAEYKVTKSADGGLRMTVTRDL</sequence>
<comment type="caution">
    <text evidence="1">The sequence shown here is derived from an EMBL/GenBank/DDBJ whole genome shotgun (WGS) entry which is preliminary data.</text>
</comment>
<proteinExistence type="predicted"/>
<dbReference type="InterPro" id="IPR036582">
    <property type="entry name" value="Mao_N_sf"/>
</dbReference>
<dbReference type="SUPFAM" id="SSF55383">
    <property type="entry name" value="Copper amine oxidase, domain N"/>
    <property type="match status" value="1"/>
</dbReference>
<name>A0ABR5A526_9BACL</name>
<protein>
    <recommendedName>
        <fullName evidence="3">Copper amine oxidase-like N-terminal domain-containing protein</fullName>
    </recommendedName>
</protein>
<evidence type="ECO:0000313" key="2">
    <source>
        <dbReference type="Proteomes" id="UP000054526"/>
    </source>
</evidence>
<reference evidence="1 2" key="1">
    <citation type="submission" date="2014-12" db="EMBL/GenBank/DDBJ databases">
        <title>Draft genome sequence of Cohnella kolymensis strain B-2846.</title>
        <authorList>
            <person name="Karlyshev A.V."/>
            <person name="Kudryashova E.B."/>
        </authorList>
    </citation>
    <scope>NUCLEOTIDE SEQUENCE [LARGE SCALE GENOMIC DNA]</scope>
    <source>
        <strain evidence="1 2">VKM B-2846</strain>
    </source>
</reference>
<dbReference type="PROSITE" id="PS51257">
    <property type="entry name" value="PROKAR_LIPOPROTEIN"/>
    <property type="match status" value="1"/>
</dbReference>
<evidence type="ECO:0008006" key="3">
    <source>
        <dbReference type="Google" id="ProtNLM"/>
    </source>
</evidence>
<dbReference type="EMBL" id="JXAL01000014">
    <property type="protein sequence ID" value="KIL36133.1"/>
    <property type="molecule type" value="Genomic_DNA"/>
</dbReference>
<dbReference type="Proteomes" id="UP000054526">
    <property type="component" value="Unassembled WGS sequence"/>
</dbReference>
<evidence type="ECO:0000313" key="1">
    <source>
        <dbReference type="EMBL" id="KIL36133.1"/>
    </source>
</evidence>